<keyword evidence="2" id="KW-0040">ANK repeat</keyword>
<reference evidence="5" key="2">
    <citation type="submission" date="2023-05" db="EMBL/GenBank/DDBJ databases">
        <authorList>
            <consortium name="Lawrence Berkeley National Laboratory"/>
            <person name="Steindorff A."/>
            <person name="Hensen N."/>
            <person name="Bonometti L."/>
            <person name="Westerberg I."/>
            <person name="Brannstrom I.O."/>
            <person name="Guillou S."/>
            <person name="Cros-Aarteil S."/>
            <person name="Calhoun S."/>
            <person name="Haridas S."/>
            <person name="Kuo A."/>
            <person name="Mondo S."/>
            <person name="Pangilinan J."/>
            <person name="Riley R."/>
            <person name="Labutti K."/>
            <person name="Andreopoulos B."/>
            <person name="Lipzen A."/>
            <person name="Chen C."/>
            <person name="Yanf M."/>
            <person name="Daum C."/>
            <person name="Ng V."/>
            <person name="Clum A."/>
            <person name="Ohm R."/>
            <person name="Martin F."/>
            <person name="Silar P."/>
            <person name="Natvig D."/>
            <person name="Lalanne C."/>
            <person name="Gautier V."/>
            <person name="Ament-Velasquez S.L."/>
            <person name="Kruys A."/>
            <person name="Hutchinson M.I."/>
            <person name="Powell A.J."/>
            <person name="Barry K."/>
            <person name="Miller A.N."/>
            <person name="Grigoriev I.V."/>
            <person name="Debuchy R."/>
            <person name="Gladieux P."/>
            <person name="Thoren M.H."/>
            <person name="Johannesson H."/>
        </authorList>
    </citation>
    <scope>NUCLEOTIDE SEQUENCE</scope>
    <source>
        <strain evidence="5">CBS 532.94</strain>
    </source>
</reference>
<dbReference type="SUPFAM" id="SSF48403">
    <property type="entry name" value="Ankyrin repeat"/>
    <property type="match status" value="1"/>
</dbReference>
<reference evidence="5" key="1">
    <citation type="journal article" date="2023" name="Mol. Phylogenet. Evol.">
        <title>Genome-scale phylogeny and comparative genomics of the fungal order Sordariales.</title>
        <authorList>
            <person name="Hensen N."/>
            <person name="Bonometti L."/>
            <person name="Westerberg I."/>
            <person name="Brannstrom I.O."/>
            <person name="Guillou S."/>
            <person name="Cros-Aarteil S."/>
            <person name="Calhoun S."/>
            <person name="Haridas S."/>
            <person name="Kuo A."/>
            <person name="Mondo S."/>
            <person name="Pangilinan J."/>
            <person name="Riley R."/>
            <person name="LaButti K."/>
            <person name="Andreopoulos B."/>
            <person name="Lipzen A."/>
            <person name="Chen C."/>
            <person name="Yan M."/>
            <person name="Daum C."/>
            <person name="Ng V."/>
            <person name="Clum A."/>
            <person name="Steindorff A."/>
            <person name="Ohm R.A."/>
            <person name="Martin F."/>
            <person name="Silar P."/>
            <person name="Natvig D.O."/>
            <person name="Lalanne C."/>
            <person name="Gautier V."/>
            <person name="Ament-Velasquez S.L."/>
            <person name="Kruys A."/>
            <person name="Hutchinson M.I."/>
            <person name="Powell A.J."/>
            <person name="Barry K."/>
            <person name="Miller A.N."/>
            <person name="Grigoriev I.V."/>
            <person name="Debuchy R."/>
            <person name="Gladieux P."/>
            <person name="Hiltunen Thoren M."/>
            <person name="Johannesson H."/>
        </authorList>
    </citation>
    <scope>NUCLEOTIDE SEQUENCE</scope>
    <source>
        <strain evidence="5">CBS 532.94</strain>
    </source>
</reference>
<dbReference type="PROSITE" id="PS50297">
    <property type="entry name" value="ANK_REP_REGION"/>
    <property type="match status" value="1"/>
</dbReference>
<dbReference type="Gene3D" id="1.25.40.20">
    <property type="entry name" value="Ankyrin repeat-containing domain"/>
    <property type="match status" value="2"/>
</dbReference>
<feature type="repeat" description="ANK" evidence="2">
    <location>
        <begin position="621"/>
        <end position="653"/>
    </location>
</feature>
<dbReference type="PANTHER" id="PTHR10039">
    <property type="entry name" value="AMELOGENIN"/>
    <property type="match status" value="1"/>
</dbReference>
<feature type="chain" id="PRO_5042891905" description="Nephrocystin 3-like N-terminal domain-containing protein" evidence="3">
    <location>
        <begin position="21"/>
        <end position="757"/>
    </location>
</feature>
<dbReference type="InterPro" id="IPR002110">
    <property type="entry name" value="Ankyrin_rpt"/>
</dbReference>
<name>A0AAN7CFJ4_9PEZI</name>
<comment type="caution">
    <text evidence="5">The sequence shown here is derived from an EMBL/GenBank/DDBJ whole genome shotgun (WGS) entry which is preliminary data.</text>
</comment>
<gene>
    <name evidence="5" type="ORF">C8A03DRAFT_41341</name>
</gene>
<organism evidence="5 6">
    <name type="scientific">Achaetomium macrosporum</name>
    <dbReference type="NCBI Taxonomy" id="79813"/>
    <lineage>
        <taxon>Eukaryota</taxon>
        <taxon>Fungi</taxon>
        <taxon>Dikarya</taxon>
        <taxon>Ascomycota</taxon>
        <taxon>Pezizomycotina</taxon>
        <taxon>Sordariomycetes</taxon>
        <taxon>Sordariomycetidae</taxon>
        <taxon>Sordariales</taxon>
        <taxon>Chaetomiaceae</taxon>
        <taxon>Achaetomium</taxon>
    </lineage>
</organism>
<sequence>MDPVSLALAIAGLLPLIAKAINSAKEYRDAVVTAKDSIAGLINELEALQFSVSNLQQFLNHDTITRGNIRFQQTSVLLACCQACDAKLRSVCRKLGREESGKRSRFLWPFSKRDHEKTVQELRNFTIWMHFALSVDGCRLLSQTADDVLRLLGQQLEQFKAIQSLEKTTLQIHDTLTGQMVMLENSLAREQQRDILDWISTTGYFQKHQSLPASRARNTGSWILHSQEYTRWRDGADETSVLWCEGIQGSGKTNLVYYYFDHQDQSSHAPSTVLACMLRQLLARLPAIPGAVSTVYESRRSQGSLPQYECERLVAELIREVGRVYLVVDALDECDAQHRAPFLQVLGELNRISEFRLLVTSRPHTRGIAAAFTNHLNINIVAREQDIRLYRHQELARKSIYEIAGEAFANGLIERLAQGANGMFLLPVLQLWPVFKEPTLGEMEDSLNNLSHDINEVFEGTIRRIQALPASRSRIGIESLMYLVHAARPITVQELSDLLAMHPCRTRVHIRYRSRESMILECCQELVTIDPKTGYVRTSHCSASGGDDEVQAALANFFASKRAMATANQVRQFLLGYMEVYGSAEESPSLTALHHACRHGLLRTASRLLDDGISVNALSEQGSTAVIHAAAHGHVELLKLLVQKGADPNQRNWYGNALHCALIVSWGMDPSDPTYLTCAVFSDAAGAFEALVDLGADVNAGIAWSDCDPKKCNDEDHWTHIFFFACASGSYNVVDLMIRRGWADVGMRSDDGRSALD</sequence>
<dbReference type="AlphaFoldDB" id="A0AAN7CFJ4"/>
<dbReference type="EMBL" id="MU860026">
    <property type="protein sequence ID" value="KAK4241153.1"/>
    <property type="molecule type" value="Genomic_DNA"/>
</dbReference>
<evidence type="ECO:0000259" key="4">
    <source>
        <dbReference type="Pfam" id="PF24883"/>
    </source>
</evidence>
<dbReference type="SMART" id="SM00248">
    <property type="entry name" value="ANK"/>
    <property type="match status" value="4"/>
</dbReference>
<dbReference type="Gene3D" id="3.40.50.300">
    <property type="entry name" value="P-loop containing nucleotide triphosphate hydrolases"/>
    <property type="match status" value="1"/>
</dbReference>
<protein>
    <recommendedName>
        <fullName evidence="4">Nephrocystin 3-like N-terminal domain-containing protein</fullName>
    </recommendedName>
</protein>
<feature type="signal peptide" evidence="3">
    <location>
        <begin position="1"/>
        <end position="20"/>
    </location>
</feature>
<feature type="repeat" description="ANK" evidence="2">
    <location>
        <begin position="588"/>
        <end position="620"/>
    </location>
</feature>
<evidence type="ECO:0000256" key="1">
    <source>
        <dbReference type="ARBA" id="ARBA00022737"/>
    </source>
</evidence>
<keyword evidence="3" id="KW-0732">Signal</keyword>
<dbReference type="InterPro" id="IPR036770">
    <property type="entry name" value="Ankyrin_rpt-contain_sf"/>
</dbReference>
<feature type="domain" description="Nephrocystin 3-like N-terminal" evidence="4">
    <location>
        <begin position="218"/>
        <end position="362"/>
    </location>
</feature>
<dbReference type="Pfam" id="PF12796">
    <property type="entry name" value="Ank_2"/>
    <property type="match status" value="1"/>
</dbReference>
<evidence type="ECO:0000256" key="3">
    <source>
        <dbReference type="SAM" id="SignalP"/>
    </source>
</evidence>
<proteinExistence type="predicted"/>
<accession>A0AAN7CFJ4</accession>
<dbReference type="InterPro" id="IPR027417">
    <property type="entry name" value="P-loop_NTPase"/>
</dbReference>
<dbReference type="Pfam" id="PF24883">
    <property type="entry name" value="NPHP3_N"/>
    <property type="match status" value="1"/>
</dbReference>
<evidence type="ECO:0000313" key="6">
    <source>
        <dbReference type="Proteomes" id="UP001303760"/>
    </source>
</evidence>
<dbReference type="PANTHER" id="PTHR10039:SF15">
    <property type="entry name" value="NACHT DOMAIN-CONTAINING PROTEIN"/>
    <property type="match status" value="1"/>
</dbReference>
<evidence type="ECO:0000313" key="5">
    <source>
        <dbReference type="EMBL" id="KAK4241153.1"/>
    </source>
</evidence>
<evidence type="ECO:0000256" key="2">
    <source>
        <dbReference type="PROSITE-ProRule" id="PRU00023"/>
    </source>
</evidence>
<dbReference type="Proteomes" id="UP001303760">
    <property type="component" value="Unassembled WGS sequence"/>
</dbReference>
<dbReference type="InterPro" id="IPR056884">
    <property type="entry name" value="NPHP3-like_N"/>
</dbReference>
<keyword evidence="1" id="KW-0677">Repeat</keyword>
<keyword evidence="6" id="KW-1185">Reference proteome</keyword>
<dbReference type="PROSITE" id="PS50088">
    <property type="entry name" value="ANK_REPEAT"/>
    <property type="match status" value="2"/>
</dbReference>